<evidence type="ECO:0000313" key="3">
    <source>
        <dbReference type="EMBL" id="HIX03849.1"/>
    </source>
</evidence>
<feature type="domain" description="Bvu-2165-like IHF-HU-like DNA-binding" evidence="2">
    <location>
        <begin position="5"/>
        <end position="124"/>
    </location>
</feature>
<dbReference type="CDD" id="cd13833">
    <property type="entry name" value="HU_IHF_like"/>
    <property type="match status" value="1"/>
</dbReference>
<dbReference type="Gene3D" id="2.70.50.70">
    <property type="match status" value="2"/>
</dbReference>
<dbReference type="AlphaFoldDB" id="A0A9D2ABQ6"/>
<sequence length="238" mass="25996">MKHTLKGWLVDNAVTTDDKEDKILQLESAGSLTLSDIIDEMKKEDTGLRTETLEHAMKLFNRVVSDLLLNGFAVNTGLFHAVPQFRGVVRNGQWDPEKNSIYVSFTQDKELREAIAETSVNILGDKSSGMYISGVEDAATHAVDGLMTPGRNFIVTGRLLKVAGGEEGVGITLTPEGEGEPVVIEPDMLAVNNPSQLVFLIPAELPSGVYTLTITTQYTGGNKYLKEPRSVSRQVYVN</sequence>
<comment type="caution">
    <text evidence="3">The sequence shown here is derived from an EMBL/GenBank/DDBJ whole genome shotgun (WGS) entry which is preliminary data.</text>
</comment>
<dbReference type="InterPro" id="IPR027824">
    <property type="entry name" value="DUF4469"/>
</dbReference>
<reference evidence="3" key="2">
    <citation type="submission" date="2021-04" db="EMBL/GenBank/DDBJ databases">
        <authorList>
            <person name="Gilroy R."/>
        </authorList>
    </citation>
    <scope>NUCLEOTIDE SEQUENCE</scope>
    <source>
        <strain evidence="3">23274</strain>
    </source>
</reference>
<protein>
    <submittedName>
        <fullName evidence="3">DUF4469 domain-containing protein</fullName>
    </submittedName>
</protein>
<dbReference type="Pfam" id="PF14848">
    <property type="entry name" value="HU-DNA_bdg"/>
    <property type="match status" value="1"/>
</dbReference>
<reference evidence="3" key="1">
    <citation type="journal article" date="2021" name="PeerJ">
        <title>Extensive microbial diversity within the chicken gut microbiome revealed by metagenomics and culture.</title>
        <authorList>
            <person name="Gilroy R."/>
            <person name="Ravi A."/>
            <person name="Getino M."/>
            <person name="Pursley I."/>
            <person name="Horton D.L."/>
            <person name="Alikhan N.F."/>
            <person name="Baker D."/>
            <person name="Gharbi K."/>
            <person name="Hall N."/>
            <person name="Watson M."/>
            <person name="Adriaenssens E.M."/>
            <person name="Foster-Nyarko E."/>
            <person name="Jarju S."/>
            <person name="Secka A."/>
            <person name="Antonio M."/>
            <person name="Oren A."/>
            <person name="Chaudhuri R.R."/>
            <person name="La Ragione R."/>
            <person name="Hildebrand F."/>
            <person name="Pallen M.J."/>
        </authorList>
    </citation>
    <scope>NUCLEOTIDE SEQUENCE</scope>
    <source>
        <strain evidence="3">23274</strain>
    </source>
</reference>
<evidence type="ECO:0000313" key="4">
    <source>
        <dbReference type="Proteomes" id="UP000824202"/>
    </source>
</evidence>
<proteinExistence type="predicted"/>
<evidence type="ECO:0000259" key="1">
    <source>
        <dbReference type="Pfam" id="PF14734"/>
    </source>
</evidence>
<evidence type="ECO:0000259" key="2">
    <source>
        <dbReference type="Pfam" id="PF14848"/>
    </source>
</evidence>
<dbReference type="InterPro" id="IPR049893">
    <property type="entry name" value="Bvu_2165-like_IHF-HU-DNA_bdg"/>
</dbReference>
<name>A0A9D2ABQ6_9BACT</name>
<organism evidence="3 4">
    <name type="scientific">Candidatus Odoribacter faecigallinarum</name>
    <dbReference type="NCBI Taxonomy" id="2838706"/>
    <lineage>
        <taxon>Bacteria</taxon>
        <taxon>Pseudomonadati</taxon>
        <taxon>Bacteroidota</taxon>
        <taxon>Bacteroidia</taxon>
        <taxon>Bacteroidales</taxon>
        <taxon>Odoribacteraceae</taxon>
        <taxon>Odoribacter</taxon>
    </lineage>
</organism>
<dbReference type="CDD" id="cd12843">
    <property type="entry name" value="Bvu_2165_C_like"/>
    <property type="match status" value="1"/>
</dbReference>
<gene>
    <name evidence="3" type="ORF">H9863_07015</name>
</gene>
<feature type="domain" description="DUF4469" evidence="1">
    <location>
        <begin position="131"/>
        <end position="230"/>
    </location>
</feature>
<dbReference type="Proteomes" id="UP000824202">
    <property type="component" value="Unassembled WGS sequence"/>
</dbReference>
<accession>A0A9D2ABQ6</accession>
<dbReference type="EMBL" id="DXFT01000136">
    <property type="protein sequence ID" value="HIX03849.1"/>
    <property type="molecule type" value="Genomic_DNA"/>
</dbReference>
<dbReference type="Pfam" id="PF14734">
    <property type="entry name" value="DUF4469"/>
    <property type="match status" value="1"/>
</dbReference>